<comment type="caution">
    <text evidence="1">The sequence shown here is derived from an EMBL/GenBank/DDBJ whole genome shotgun (WGS) entry which is preliminary data.</text>
</comment>
<name>A0ABS8BPS3_9RHOB</name>
<dbReference type="Proteomes" id="UP001138961">
    <property type="component" value="Unassembled WGS sequence"/>
</dbReference>
<keyword evidence="2" id="KW-1185">Reference proteome</keyword>
<organism evidence="1 2">
    <name type="scientific">Loktanella gaetbuli</name>
    <dbReference type="NCBI Taxonomy" id="2881335"/>
    <lineage>
        <taxon>Bacteria</taxon>
        <taxon>Pseudomonadati</taxon>
        <taxon>Pseudomonadota</taxon>
        <taxon>Alphaproteobacteria</taxon>
        <taxon>Rhodobacterales</taxon>
        <taxon>Roseobacteraceae</taxon>
        <taxon>Loktanella</taxon>
    </lineage>
</organism>
<reference evidence="1" key="1">
    <citation type="submission" date="2021-10" db="EMBL/GenBank/DDBJ databases">
        <title>Loktanella gaetbuli sp. nov., isolated from a tidal flat.</title>
        <authorList>
            <person name="Park S."/>
            <person name="Yoon J.-H."/>
        </authorList>
    </citation>
    <scope>NUCLEOTIDE SEQUENCE</scope>
    <source>
        <strain evidence="1">TSTF-M6</strain>
    </source>
</reference>
<evidence type="ECO:0000313" key="1">
    <source>
        <dbReference type="EMBL" id="MCB5197632.1"/>
    </source>
</evidence>
<evidence type="ECO:0000313" key="2">
    <source>
        <dbReference type="Proteomes" id="UP001138961"/>
    </source>
</evidence>
<gene>
    <name evidence="1" type="ORF">LGQ03_00110</name>
</gene>
<accession>A0ABS8BPS3</accession>
<sequence>MEIAEVQDEESLKRYLEGLPDGYRLRTARRVAFRAAARVLPLASDYFASNPSVDGVELTPTPIFGAIAVASVSVLWPAPKILYNKIAFATSRAANTSHSRANPSATASANAAAAAAFANPRAVSFASFATDTFDAFECARHDLSQKVVNDRYPFIGLWDGFDQPENIKSAWVRSKLLFDNDRNADWSFWVAWYERVLVGGNFLANDVHKILSALEEGDWKKGPAHVNPMFDGVLAKYREQDSTPLAEASPFDFTFDGYYRVMRLVGISDNMRHLRDPVVVQAFLDDAEQVRDLFQDFADDAASLSGGGNFAGLLRRKAENILKELQRTKDYTHLRAEFLVLQASELELFAKDAKARTDLGDTLADRLDVRIEQLKGLCRLHFGPSYVTLAPLSELTLDQVDQDEVVRIFDDAIARLHDLPTGGLVALDAEGFAILDEMRRELRENRAAIAEATTEEFRKILEGRLAQGAGALGLSLTKFYQRSVAAGGDLVRGADAVIRTNRRLSGLDDILDQVLNLPGGGAP</sequence>
<dbReference type="RefSeq" id="WP_226746770.1">
    <property type="nucleotide sequence ID" value="NZ_JAJATZ010000001.1"/>
</dbReference>
<dbReference type="EMBL" id="JAJATZ010000001">
    <property type="protein sequence ID" value="MCB5197632.1"/>
    <property type="molecule type" value="Genomic_DNA"/>
</dbReference>
<protein>
    <submittedName>
        <fullName evidence="1">Uncharacterized protein</fullName>
    </submittedName>
</protein>
<proteinExistence type="predicted"/>